<dbReference type="RefSeq" id="WP_106599757.1">
    <property type="nucleotide sequence ID" value="NZ_PYAS01000032.1"/>
</dbReference>
<proteinExistence type="predicted"/>
<dbReference type="EMBL" id="PYAS01000032">
    <property type="protein sequence ID" value="PSL18234.1"/>
    <property type="molecule type" value="Genomic_DNA"/>
</dbReference>
<dbReference type="Proteomes" id="UP000241964">
    <property type="component" value="Unassembled WGS sequence"/>
</dbReference>
<keyword evidence="3" id="KW-1185">Reference proteome</keyword>
<feature type="chain" id="PRO_5015131294" description="Outer membrane protein with beta-barrel domain" evidence="1">
    <location>
        <begin position="20"/>
        <end position="174"/>
    </location>
</feature>
<evidence type="ECO:0000256" key="1">
    <source>
        <dbReference type="SAM" id="SignalP"/>
    </source>
</evidence>
<keyword evidence="1" id="KW-0732">Signal</keyword>
<protein>
    <recommendedName>
        <fullName evidence="4">Outer membrane protein with beta-barrel domain</fullName>
    </recommendedName>
</protein>
<name>A0A2P8F944_9BACT</name>
<comment type="caution">
    <text evidence="2">The sequence shown here is derived from an EMBL/GenBank/DDBJ whole genome shotgun (WGS) entry which is preliminary data.</text>
</comment>
<reference evidence="2 3" key="1">
    <citation type="submission" date="2018-03" db="EMBL/GenBank/DDBJ databases">
        <title>Genomic Encyclopedia of Archaeal and Bacterial Type Strains, Phase II (KMG-II): from individual species to whole genera.</title>
        <authorList>
            <person name="Goeker M."/>
        </authorList>
    </citation>
    <scope>NUCLEOTIDE SEQUENCE [LARGE SCALE GENOMIC DNA]</scope>
    <source>
        <strain evidence="2 3">DSM 29057</strain>
    </source>
</reference>
<dbReference type="OrthoDB" id="9790491at2"/>
<evidence type="ECO:0000313" key="3">
    <source>
        <dbReference type="Proteomes" id="UP000241964"/>
    </source>
</evidence>
<evidence type="ECO:0008006" key="4">
    <source>
        <dbReference type="Google" id="ProtNLM"/>
    </source>
</evidence>
<feature type="signal peptide" evidence="1">
    <location>
        <begin position="1"/>
        <end position="19"/>
    </location>
</feature>
<organism evidence="2 3">
    <name type="scientific">Dyadobacter jiangsuensis</name>
    <dbReference type="NCBI Taxonomy" id="1591085"/>
    <lineage>
        <taxon>Bacteria</taxon>
        <taxon>Pseudomonadati</taxon>
        <taxon>Bacteroidota</taxon>
        <taxon>Cytophagia</taxon>
        <taxon>Cytophagales</taxon>
        <taxon>Spirosomataceae</taxon>
        <taxon>Dyadobacter</taxon>
    </lineage>
</organism>
<dbReference type="AlphaFoldDB" id="A0A2P8F944"/>
<accession>A0A2P8F944</accession>
<evidence type="ECO:0000313" key="2">
    <source>
        <dbReference type="EMBL" id="PSL18234.1"/>
    </source>
</evidence>
<sequence>MKKLVSIFILTLLCGIAQGQENNWAVGVKLGEPTGITIRKYFNNIQAVDVTVGTYGGILSGERAYRGDNGRYKNTGVSLQIHYLWHTPVFNSEVLRVYYGIGGQINNRRSYPKRLNGQYEKAVTLGGSAIGGFEYFIPDNRISVFLEAGTYIEVLRKPFFLSPNLSAGIRFSPF</sequence>
<gene>
    <name evidence="2" type="ORF">CLV60_13214</name>
</gene>